<protein>
    <submittedName>
        <fullName evidence="1">F-box protein</fullName>
    </submittedName>
</protein>
<reference evidence="2" key="1">
    <citation type="submission" date="2024-07" db="EMBL/GenBank/DDBJ databases">
        <title>Two chromosome-level genome assemblies of Korean endemic species Abeliophyllum distichum and Forsythia ovata (Oleaceae).</title>
        <authorList>
            <person name="Jang H."/>
        </authorList>
    </citation>
    <scope>NUCLEOTIDE SEQUENCE [LARGE SCALE GENOMIC DNA]</scope>
</reference>
<keyword evidence="2" id="KW-1185">Reference proteome</keyword>
<sequence length="103" mass="11498">MGHIDAIRELGHCLQDSYEAKQNITEGHRFLVQANTQKLAAVLATATLSALNSGSWLTWNPLLHHHHVAITRCPLLSDFGCNVLAQESHPVNRFFSDWYSGCD</sequence>
<organism evidence="1 2">
    <name type="scientific">Forsythia ovata</name>
    <dbReference type="NCBI Taxonomy" id="205694"/>
    <lineage>
        <taxon>Eukaryota</taxon>
        <taxon>Viridiplantae</taxon>
        <taxon>Streptophyta</taxon>
        <taxon>Embryophyta</taxon>
        <taxon>Tracheophyta</taxon>
        <taxon>Spermatophyta</taxon>
        <taxon>Magnoliopsida</taxon>
        <taxon>eudicotyledons</taxon>
        <taxon>Gunneridae</taxon>
        <taxon>Pentapetalae</taxon>
        <taxon>asterids</taxon>
        <taxon>lamiids</taxon>
        <taxon>Lamiales</taxon>
        <taxon>Oleaceae</taxon>
        <taxon>Forsythieae</taxon>
        <taxon>Forsythia</taxon>
    </lineage>
</organism>
<dbReference type="Proteomes" id="UP001604277">
    <property type="component" value="Unassembled WGS sequence"/>
</dbReference>
<gene>
    <name evidence="1" type="ORF">Fot_31728</name>
</gene>
<name>A0ABD1T5S4_9LAMI</name>
<dbReference type="PANTHER" id="PTHR46758">
    <property type="entry name" value="MYND DOMAIN-CONTAINING"/>
    <property type="match status" value="1"/>
</dbReference>
<dbReference type="PANTHER" id="PTHR46758:SF2">
    <property type="entry name" value="OJ1485_B09.11 PROTEIN"/>
    <property type="match status" value="1"/>
</dbReference>
<dbReference type="EMBL" id="JBFOLJ010000009">
    <property type="protein sequence ID" value="KAL2508081.1"/>
    <property type="molecule type" value="Genomic_DNA"/>
</dbReference>
<dbReference type="AlphaFoldDB" id="A0ABD1T5S4"/>
<comment type="caution">
    <text evidence="1">The sequence shown here is derived from an EMBL/GenBank/DDBJ whole genome shotgun (WGS) entry which is preliminary data.</text>
</comment>
<accession>A0ABD1T5S4</accession>
<evidence type="ECO:0000313" key="2">
    <source>
        <dbReference type="Proteomes" id="UP001604277"/>
    </source>
</evidence>
<dbReference type="InterPro" id="IPR044508">
    <property type="entry name" value="At5g50450/At1g67340-like"/>
</dbReference>
<evidence type="ECO:0000313" key="1">
    <source>
        <dbReference type="EMBL" id="KAL2508081.1"/>
    </source>
</evidence>
<proteinExistence type="predicted"/>